<dbReference type="GO" id="GO:0008831">
    <property type="term" value="F:dTDP-4-dehydrorhamnose reductase activity"/>
    <property type="evidence" value="ECO:0007669"/>
    <property type="project" value="UniProtKB-EC"/>
</dbReference>
<dbReference type="FunFam" id="3.40.50.720:FF:000159">
    <property type="entry name" value="dTDP-4-dehydrorhamnose reductase"/>
    <property type="match status" value="1"/>
</dbReference>
<dbReference type="SUPFAM" id="SSF51735">
    <property type="entry name" value="NAD(P)-binding Rossmann-fold domains"/>
    <property type="match status" value="1"/>
</dbReference>
<reference evidence="4" key="1">
    <citation type="submission" date="2020-06" db="EMBL/GenBank/DDBJ databases">
        <title>Genomic insights into acetone-butanol-ethanol (ABE) fermentation by sequencing solventogenic clostridia strains.</title>
        <authorList>
            <person name="Brown S."/>
        </authorList>
    </citation>
    <scope>NUCLEOTIDE SEQUENCE</scope>
    <source>
        <strain evidence="4">DJ123</strain>
    </source>
</reference>
<evidence type="ECO:0000256" key="1">
    <source>
        <dbReference type="ARBA" id="ARBA00010944"/>
    </source>
</evidence>
<organism evidence="4 5">
    <name type="scientific">Clostridium beijerinckii</name>
    <name type="common">Clostridium MP</name>
    <dbReference type="NCBI Taxonomy" id="1520"/>
    <lineage>
        <taxon>Bacteria</taxon>
        <taxon>Bacillati</taxon>
        <taxon>Bacillota</taxon>
        <taxon>Clostridia</taxon>
        <taxon>Eubacteriales</taxon>
        <taxon>Clostridiaceae</taxon>
        <taxon>Clostridium</taxon>
    </lineage>
</organism>
<evidence type="ECO:0000259" key="3">
    <source>
        <dbReference type="Pfam" id="PF04321"/>
    </source>
</evidence>
<dbReference type="Gene3D" id="3.40.50.720">
    <property type="entry name" value="NAD(P)-binding Rossmann-like Domain"/>
    <property type="match status" value="1"/>
</dbReference>
<dbReference type="Pfam" id="PF04321">
    <property type="entry name" value="RmlD_sub_bind"/>
    <property type="match status" value="1"/>
</dbReference>
<protein>
    <recommendedName>
        <fullName evidence="2">dTDP-4-dehydrorhamnose reductase</fullName>
        <ecNumber evidence="2">1.1.1.133</ecNumber>
    </recommendedName>
</protein>
<accession>A0AAE5LNC8</accession>
<gene>
    <name evidence="4" type="ORF">BCD95_000695</name>
</gene>
<dbReference type="Proteomes" id="UP000822184">
    <property type="component" value="Unassembled WGS sequence"/>
</dbReference>
<keyword evidence="2 4" id="KW-0560">Oxidoreductase</keyword>
<dbReference type="PANTHER" id="PTHR10491:SF4">
    <property type="entry name" value="METHIONINE ADENOSYLTRANSFERASE 2 SUBUNIT BETA"/>
    <property type="match status" value="1"/>
</dbReference>
<keyword evidence="2" id="KW-0521">NADP</keyword>
<feature type="domain" description="RmlD-like substrate binding" evidence="3">
    <location>
        <begin position="2"/>
        <end position="277"/>
    </location>
</feature>
<dbReference type="AlphaFoldDB" id="A0AAE5LNC8"/>
<dbReference type="Gene3D" id="3.90.25.10">
    <property type="entry name" value="UDP-galactose 4-epimerase, domain 1"/>
    <property type="match status" value="1"/>
</dbReference>
<comment type="function">
    <text evidence="2">Catalyzes the reduction of dTDP-6-deoxy-L-lyxo-4-hexulose to yield dTDP-L-rhamnose.</text>
</comment>
<dbReference type="CDD" id="cd05254">
    <property type="entry name" value="dTDP_HR_like_SDR_e"/>
    <property type="match status" value="1"/>
</dbReference>
<dbReference type="NCBIfam" id="TIGR01214">
    <property type="entry name" value="rmlD"/>
    <property type="match status" value="1"/>
</dbReference>
<evidence type="ECO:0000256" key="2">
    <source>
        <dbReference type="RuleBase" id="RU364082"/>
    </source>
</evidence>
<dbReference type="InterPro" id="IPR005913">
    <property type="entry name" value="dTDP_dehydrorham_reduct"/>
</dbReference>
<comment type="pathway">
    <text evidence="2">Carbohydrate biosynthesis; dTDP-L-rhamnose biosynthesis.</text>
</comment>
<evidence type="ECO:0000313" key="5">
    <source>
        <dbReference type="Proteomes" id="UP000822184"/>
    </source>
</evidence>
<dbReference type="InterPro" id="IPR036291">
    <property type="entry name" value="NAD(P)-bd_dom_sf"/>
</dbReference>
<name>A0AAE5LNC8_CLOBE</name>
<dbReference type="InterPro" id="IPR029903">
    <property type="entry name" value="RmlD-like-bd"/>
</dbReference>
<comment type="caution">
    <text evidence="4">The sequence shown here is derived from an EMBL/GenBank/DDBJ whole genome shotgun (WGS) entry which is preliminary data.</text>
</comment>
<evidence type="ECO:0000313" key="4">
    <source>
        <dbReference type="EMBL" id="NSB12436.1"/>
    </source>
</evidence>
<dbReference type="GO" id="GO:0005829">
    <property type="term" value="C:cytosol"/>
    <property type="evidence" value="ECO:0007669"/>
    <property type="project" value="TreeGrafter"/>
</dbReference>
<proteinExistence type="inferred from homology"/>
<dbReference type="RefSeq" id="WP_077854960.1">
    <property type="nucleotide sequence ID" value="NZ_JABTDW010000001.1"/>
</dbReference>
<sequence length="279" mass="31359">MILVTGVNGQLGFDVVKELTKRNIECLGIDRAELDITDKYAVEKYISNLKPECVIHCAAYTAVDRAEDEEEICLKVNVYGTENIAKACKNIDSKMIYISTDYVFDGQGDAPFEVDGNIKPDSIYGKTKFEGELKVKSILDKYFVVRISWVFGVNGNNFIKTMIRLGKEKESLNVVCDQIGSPTYTADLAPLLCDMALSEKYGTYHATNEGYCSWAEFASKIMKRAELNCRINPISTSEYPAKAARPFNSRLSKKSLVENGFNLLPSWEDALDRYLIELK</sequence>
<comment type="similarity">
    <text evidence="1 2">Belongs to the dTDP-4-dehydrorhamnose reductase family.</text>
</comment>
<dbReference type="EMBL" id="JABTDW010000001">
    <property type="protein sequence ID" value="NSB12436.1"/>
    <property type="molecule type" value="Genomic_DNA"/>
</dbReference>
<dbReference type="GO" id="GO:0019305">
    <property type="term" value="P:dTDP-rhamnose biosynthetic process"/>
    <property type="evidence" value="ECO:0007669"/>
    <property type="project" value="TreeGrafter"/>
</dbReference>
<dbReference type="PANTHER" id="PTHR10491">
    <property type="entry name" value="DTDP-4-DEHYDRORHAMNOSE REDUCTASE"/>
    <property type="match status" value="1"/>
</dbReference>
<dbReference type="EC" id="1.1.1.133" evidence="2"/>